<evidence type="ECO:0000313" key="3">
    <source>
        <dbReference type="Proteomes" id="UP001204144"/>
    </source>
</evidence>
<dbReference type="Proteomes" id="UP001204144">
    <property type="component" value="Unassembled WGS sequence"/>
</dbReference>
<reference evidence="2 3" key="1">
    <citation type="submission" date="2018-11" db="EMBL/GenBank/DDBJ databases">
        <title>Novel bacteria species description.</title>
        <authorList>
            <person name="Han J.-H."/>
        </authorList>
    </citation>
    <scope>NUCLEOTIDE SEQUENCE [LARGE SCALE GENOMIC DNA]</scope>
    <source>
        <strain evidence="2 3">KCTC23259</strain>
    </source>
</reference>
<keyword evidence="1" id="KW-1133">Transmembrane helix</keyword>
<keyword evidence="3" id="KW-1185">Reference proteome</keyword>
<evidence type="ECO:0000313" key="2">
    <source>
        <dbReference type="EMBL" id="MCP9762922.1"/>
    </source>
</evidence>
<dbReference type="AlphaFoldDB" id="A0AAE3KS47"/>
<feature type="transmembrane region" description="Helical" evidence="1">
    <location>
        <begin position="12"/>
        <end position="32"/>
    </location>
</feature>
<accession>A0AAE3KS47</accession>
<gene>
    <name evidence="2" type="ORF">EGI31_08125</name>
</gene>
<keyword evidence="1" id="KW-0812">Transmembrane</keyword>
<keyword evidence="1" id="KW-0472">Membrane</keyword>
<organism evidence="2 3">
    <name type="scientific">Lacihabitans soyangensis</name>
    <dbReference type="NCBI Taxonomy" id="869394"/>
    <lineage>
        <taxon>Bacteria</taxon>
        <taxon>Pseudomonadati</taxon>
        <taxon>Bacteroidota</taxon>
        <taxon>Cytophagia</taxon>
        <taxon>Cytophagales</taxon>
        <taxon>Leadbetterellaceae</taxon>
        <taxon>Lacihabitans</taxon>
    </lineage>
</organism>
<dbReference type="EMBL" id="RJUF01000017">
    <property type="protein sequence ID" value="MCP9762922.1"/>
    <property type="molecule type" value="Genomic_DNA"/>
</dbReference>
<protein>
    <submittedName>
        <fullName evidence="2">Uncharacterized protein</fullName>
    </submittedName>
</protein>
<comment type="caution">
    <text evidence="2">The sequence shown here is derived from an EMBL/GenBank/DDBJ whole genome shotgun (WGS) entry which is preliminary data.</text>
</comment>
<sequence length="69" mass="7752">MSAEMKAKYFKICILSIFFLNGKLPSAIVIIYKLSLNMIHSRFGNVFLSVRALAGGVLYENTFSNAKFN</sequence>
<name>A0AAE3KS47_9BACT</name>
<proteinExistence type="predicted"/>
<evidence type="ECO:0000256" key="1">
    <source>
        <dbReference type="SAM" id="Phobius"/>
    </source>
</evidence>